<name>A0ABU3GXL5_9SPHI</name>
<evidence type="ECO:0000313" key="1">
    <source>
        <dbReference type="EMBL" id="MDT3404166.1"/>
    </source>
</evidence>
<dbReference type="RefSeq" id="WP_311951503.1">
    <property type="nucleotide sequence ID" value="NZ_JAVLVU010000001.1"/>
</dbReference>
<evidence type="ECO:0000313" key="2">
    <source>
        <dbReference type="Proteomes" id="UP001258315"/>
    </source>
</evidence>
<proteinExistence type="predicted"/>
<protein>
    <submittedName>
        <fullName evidence="1">Uncharacterized protein</fullName>
    </submittedName>
</protein>
<sequence length="68" mass="7556">MNALLKAYVVDVAQSQRIESKGKGSEVDLNGNQLSANILALTGVIKGDYTDEQIDNMKYEYLKEKYGL</sequence>
<organism evidence="1 2">
    <name type="scientific">Mucilaginibacter terrae</name>
    <dbReference type="NCBI Taxonomy" id="1955052"/>
    <lineage>
        <taxon>Bacteria</taxon>
        <taxon>Pseudomonadati</taxon>
        <taxon>Bacteroidota</taxon>
        <taxon>Sphingobacteriia</taxon>
        <taxon>Sphingobacteriales</taxon>
        <taxon>Sphingobacteriaceae</taxon>
        <taxon>Mucilaginibacter</taxon>
    </lineage>
</organism>
<gene>
    <name evidence="1" type="ORF">QE417_003238</name>
</gene>
<reference evidence="2" key="1">
    <citation type="submission" date="2023-07" db="EMBL/GenBank/DDBJ databases">
        <title>Functional and genomic diversity of the sorghum phyllosphere microbiome.</title>
        <authorList>
            <person name="Shade A."/>
        </authorList>
    </citation>
    <scope>NUCLEOTIDE SEQUENCE [LARGE SCALE GENOMIC DNA]</scope>
    <source>
        <strain evidence="2">SORGH_AS_0422</strain>
    </source>
</reference>
<dbReference type="Proteomes" id="UP001258315">
    <property type="component" value="Unassembled WGS sequence"/>
</dbReference>
<keyword evidence="2" id="KW-1185">Reference proteome</keyword>
<accession>A0ABU3GXL5</accession>
<dbReference type="EMBL" id="JAVLVU010000001">
    <property type="protein sequence ID" value="MDT3404166.1"/>
    <property type="molecule type" value="Genomic_DNA"/>
</dbReference>
<comment type="caution">
    <text evidence="1">The sequence shown here is derived from an EMBL/GenBank/DDBJ whole genome shotgun (WGS) entry which is preliminary data.</text>
</comment>